<evidence type="ECO:0000259" key="17">
    <source>
        <dbReference type="PROSITE" id="PS50191"/>
    </source>
</evidence>
<dbReference type="PANTHER" id="PTHR47669:SF1">
    <property type="entry name" value="PHOSPHATIDYLINOSITOL TRANSFER PROTEIN SFH5"/>
    <property type="match status" value="1"/>
</dbReference>
<gene>
    <name evidence="18" type="ORF">LTR36_000657</name>
</gene>
<dbReference type="GO" id="GO:0043001">
    <property type="term" value="P:Golgi to plasma membrane protein transport"/>
    <property type="evidence" value="ECO:0007669"/>
    <property type="project" value="TreeGrafter"/>
</dbReference>
<comment type="caution">
    <text evidence="18">The sequence shown here is derived from an EMBL/GenBank/DDBJ whole genome shotgun (WGS) entry which is preliminary data.</text>
</comment>
<evidence type="ECO:0000256" key="6">
    <source>
        <dbReference type="ARBA" id="ARBA00022617"/>
    </source>
</evidence>
<dbReference type="AlphaFoldDB" id="A0AAV9JRT6"/>
<evidence type="ECO:0000256" key="11">
    <source>
        <dbReference type="ARBA" id="ARBA00023055"/>
    </source>
</evidence>
<keyword evidence="7" id="KW-0479">Metal-binding</keyword>
<dbReference type="GO" id="GO:0005886">
    <property type="term" value="C:plasma membrane"/>
    <property type="evidence" value="ECO:0007669"/>
    <property type="project" value="TreeGrafter"/>
</dbReference>
<dbReference type="InterPro" id="IPR036865">
    <property type="entry name" value="CRAL-TRIO_dom_sf"/>
</dbReference>
<evidence type="ECO:0000256" key="8">
    <source>
        <dbReference type="ARBA" id="ARBA00022824"/>
    </source>
</evidence>
<evidence type="ECO:0000256" key="13">
    <source>
        <dbReference type="ARBA" id="ARBA00024146"/>
    </source>
</evidence>
<keyword evidence="8 15" id="KW-0256">Endoplasmic reticulum</keyword>
<sequence length="299" mass="33428">MASMAEEWANLPKEHNLSKFAAELSKILESTGYKEMYGVELQAPVEGQPPAHTTLLILQKFLRANMDDLPKAIEQLTAALKWRKEYKPLEAPNETFPSDKFGGLGYVTTIKGAKESENDEDIATFNIYGAVKDAKKVFGDTDAFVRWRVALMELTLQHLHLNDADKAIPDYGKGPDPYQAIQIHDYLSVSFFRQPAEVKASSSKIISTFSQYYPETVSFKYFVNVPLVMQWMMGTMKMLMSKDSIQKMTWMTYGDQLHQYLGEGIPKEYGGTGPSLRETATTVKSNGGEHVDGEGAAKG</sequence>
<name>A0AAV9JRT6_9PEZI</name>
<keyword evidence="11 15" id="KW-0445">Lipid transport</keyword>
<dbReference type="Proteomes" id="UP001324427">
    <property type="component" value="Unassembled WGS sequence"/>
</dbReference>
<comment type="cofactor">
    <cofactor evidence="1">
        <name>heme b</name>
        <dbReference type="ChEBI" id="CHEBI:60344"/>
    </cofactor>
</comment>
<dbReference type="InterPro" id="IPR001251">
    <property type="entry name" value="CRAL-TRIO_dom"/>
</dbReference>
<keyword evidence="9 15" id="KW-0492">Microsome</keyword>
<keyword evidence="19" id="KW-1185">Reference proteome</keyword>
<comment type="similarity">
    <text evidence="3 15">Belongs to the SFH5 family.</text>
</comment>
<evidence type="ECO:0000256" key="5">
    <source>
        <dbReference type="ARBA" id="ARBA00022490"/>
    </source>
</evidence>
<evidence type="ECO:0000256" key="2">
    <source>
        <dbReference type="ARBA" id="ARBA00004406"/>
    </source>
</evidence>
<evidence type="ECO:0000256" key="10">
    <source>
        <dbReference type="ARBA" id="ARBA00023004"/>
    </source>
</evidence>
<dbReference type="InterPro" id="IPR036273">
    <property type="entry name" value="CRAL/TRIO_N_dom_sf"/>
</dbReference>
<evidence type="ECO:0000313" key="19">
    <source>
        <dbReference type="Proteomes" id="UP001324427"/>
    </source>
</evidence>
<evidence type="ECO:0000256" key="3">
    <source>
        <dbReference type="ARBA" id="ARBA00006667"/>
    </source>
</evidence>
<evidence type="ECO:0000256" key="1">
    <source>
        <dbReference type="ARBA" id="ARBA00001970"/>
    </source>
</evidence>
<keyword evidence="5 15" id="KW-0963">Cytoplasm</keyword>
<dbReference type="PROSITE" id="PS50191">
    <property type="entry name" value="CRAL_TRIO"/>
    <property type="match status" value="1"/>
</dbReference>
<evidence type="ECO:0000256" key="12">
    <source>
        <dbReference type="ARBA" id="ARBA00023136"/>
    </source>
</evidence>
<comment type="function">
    <text evidence="14">Non-classical phosphatidylinositol (PtdIns) transfer protein (PITP), which exhibits PtdIns-binding/transfer activity in the absence of detectable PtdCho-binding/transfer activity. Regulates PtdIns(4,5)P2 homeostasis at the plasma membrane. Heme-binding protein that may play a role in organic oxidant-induced stress responses.</text>
</comment>
<evidence type="ECO:0000256" key="9">
    <source>
        <dbReference type="ARBA" id="ARBA00022848"/>
    </source>
</evidence>
<evidence type="ECO:0000256" key="15">
    <source>
        <dbReference type="RuleBase" id="RU367059"/>
    </source>
</evidence>
<organism evidence="18 19">
    <name type="scientific">Oleoguttula mirabilis</name>
    <dbReference type="NCBI Taxonomy" id="1507867"/>
    <lineage>
        <taxon>Eukaryota</taxon>
        <taxon>Fungi</taxon>
        <taxon>Dikarya</taxon>
        <taxon>Ascomycota</taxon>
        <taxon>Pezizomycotina</taxon>
        <taxon>Dothideomycetes</taxon>
        <taxon>Dothideomycetidae</taxon>
        <taxon>Mycosphaerellales</taxon>
        <taxon>Teratosphaeriaceae</taxon>
        <taxon>Oleoguttula</taxon>
    </lineage>
</organism>
<protein>
    <recommendedName>
        <fullName evidence="15">Phosphatidylinositol transfer protein SFH5</fullName>
        <shortName evidence="15">PITP SFH5</shortName>
    </recommendedName>
</protein>
<dbReference type="EMBL" id="JAVFHQ010000010">
    <property type="protein sequence ID" value="KAK4547699.1"/>
    <property type="molecule type" value="Genomic_DNA"/>
</dbReference>
<dbReference type="SUPFAM" id="SSF52087">
    <property type="entry name" value="CRAL/TRIO domain"/>
    <property type="match status" value="1"/>
</dbReference>
<dbReference type="GO" id="GO:0046872">
    <property type="term" value="F:metal ion binding"/>
    <property type="evidence" value="ECO:0007669"/>
    <property type="project" value="UniProtKB-KW"/>
</dbReference>
<comment type="catalytic activity">
    <reaction evidence="13">
        <text>a 1,2-diacyl-sn-glycero-3-phospho-(1D-myo-inositol)(in) = a 1,2-diacyl-sn-glycero-3-phospho-(1D-myo-inositol)(out)</text>
        <dbReference type="Rhea" id="RHEA:38691"/>
        <dbReference type="ChEBI" id="CHEBI:57880"/>
    </reaction>
    <physiologicalReaction direction="left-to-right" evidence="13">
        <dbReference type="Rhea" id="RHEA:38692"/>
    </physiologicalReaction>
</comment>
<keyword evidence="4 15" id="KW-0813">Transport</keyword>
<dbReference type="InterPro" id="IPR042938">
    <property type="entry name" value="Sfh5"/>
</dbReference>
<dbReference type="GO" id="GO:0008526">
    <property type="term" value="F:phosphatidylinositol transfer activity"/>
    <property type="evidence" value="ECO:0007669"/>
    <property type="project" value="UniProtKB-UniRule"/>
</dbReference>
<dbReference type="Gene3D" id="3.40.525.10">
    <property type="entry name" value="CRAL-TRIO lipid binding domain"/>
    <property type="match status" value="1"/>
</dbReference>
<comment type="subcellular location">
    <subcellularLocation>
        <location evidence="15">Cytoplasm</location>
    </subcellularLocation>
    <subcellularLocation>
        <location evidence="2 15">Endoplasmic reticulum membrane</location>
        <topology evidence="2 15">Peripheral membrane protein</topology>
    </subcellularLocation>
    <subcellularLocation>
        <location evidence="15">Microsome membrane</location>
        <topology evidence="15">Peripheral membrane protein</topology>
    </subcellularLocation>
</comment>
<dbReference type="CDD" id="cd00170">
    <property type="entry name" value="SEC14"/>
    <property type="match status" value="1"/>
</dbReference>
<feature type="domain" description="CRAL-TRIO" evidence="17">
    <location>
        <begin position="142"/>
        <end position="277"/>
    </location>
</feature>
<feature type="region of interest" description="Disordered" evidence="16">
    <location>
        <begin position="271"/>
        <end position="299"/>
    </location>
</feature>
<reference evidence="18 19" key="1">
    <citation type="submission" date="2021-11" db="EMBL/GenBank/DDBJ databases">
        <title>Black yeast isolated from Biological Soil Crust.</title>
        <authorList>
            <person name="Kurbessoian T."/>
        </authorList>
    </citation>
    <scope>NUCLEOTIDE SEQUENCE [LARGE SCALE GENOMIC DNA]</scope>
    <source>
        <strain evidence="18 19">CCFEE 5522</strain>
    </source>
</reference>
<dbReference type="GO" id="GO:0032541">
    <property type="term" value="C:cortical endoplasmic reticulum"/>
    <property type="evidence" value="ECO:0007669"/>
    <property type="project" value="TreeGrafter"/>
</dbReference>
<evidence type="ECO:0000256" key="4">
    <source>
        <dbReference type="ARBA" id="ARBA00022448"/>
    </source>
</evidence>
<proteinExistence type="inferred from homology"/>
<accession>A0AAV9JRT6</accession>
<evidence type="ECO:0000256" key="16">
    <source>
        <dbReference type="SAM" id="MobiDB-lite"/>
    </source>
</evidence>
<keyword evidence="6" id="KW-0349">Heme</keyword>
<dbReference type="GO" id="GO:0017157">
    <property type="term" value="P:regulation of exocytosis"/>
    <property type="evidence" value="ECO:0007669"/>
    <property type="project" value="TreeGrafter"/>
</dbReference>
<evidence type="ECO:0000256" key="7">
    <source>
        <dbReference type="ARBA" id="ARBA00022723"/>
    </source>
</evidence>
<dbReference type="SUPFAM" id="SSF46938">
    <property type="entry name" value="CRAL/TRIO N-terminal domain"/>
    <property type="match status" value="1"/>
</dbReference>
<dbReference type="Pfam" id="PF00650">
    <property type="entry name" value="CRAL_TRIO"/>
    <property type="match status" value="1"/>
</dbReference>
<evidence type="ECO:0000256" key="14">
    <source>
        <dbReference type="ARBA" id="ARBA00024180"/>
    </source>
</evidence>
<evidence type="ECO:0000313" key="18">
    <source>
        <dbReference type="EMBL" id="KAK4547699.1"/>
    </source>
</evidence>
<keyword evidence="10" id="KW-0408">Iron</keyword>
<dbReference type="GO" id="GO:0005829">
    <property type="term" value="C:cytosol"/>
    <property type="evidence" value="ECO:0007669"/>
    <property type="project" value="TreeGrafter"/>
</dbReference>
<feature type="compositionally biased region" description="Basic and acidic residues" evidence="16">
    <location>
        <begin position="287"/>
        <end position="299"/>
    </location>
</feature>
<keyword evidence="12 15" id="KW-0472">Membrane</keyword>
<dbReference type="GO" id="GO:0005789">
    <property type="term" value="C:endoplasmic reticulum membrane"/>
    <property type="evidence" value="ECO:0007669"/>
    <property type="project" value="UniProtKB-SubCell"/>
</dbReference>
<dbReference type="PANTHER" id="PTHR47669">
    <property type="entry name" value="PHOSPHATIDYLINOSITOL TRANSFER PROTEIN SFH5"/>
    <property type="match status" value="1"/>
</dbReference>